<feature type="transmembrane region" description="Helical" evidence="8">
    <location>
        <begin position="220"/>
        <end position="237"/>
    </location>
</feature>
<keyword evidence="11" id="KW-1185">Reference proteome</keyword>
<gene>
    <name evidence="10" type="ORF">SAMN04488542_14221</name>
</gene>
<feature type="transmembrane region" description="Helical" evidence="8">
    <location>
        <begin position="177"/>
        <end position="208"/>
    </location>
</feature>
<evidence type="ECO:0000256" key="6">
    <source>
        <dbReference type="ARBA" id="ARBA00022989"/>
    </source>
</evidence>
<keyword evidence="2" id="KW-1003">Cell membrane</keyword>
<protein>
    <submittedName>
        <fullName evidence="10">Dolichyl-phosphate-mannose-protein mannosyltransferase</fullName>
    </submittedName>
</protein>
<organism evidence="10 11">
    <name type="scientific">Fontibacillus panacisegetis</name>
    <dbReference type="NCBI Taxonomy" id="670482"/>
    <lineage>
        <taxon>Bacteria</taxon>
        <taxon>Bacillati</taxon>
        <taxon>Bacillota</taxon>
        <taxon>Bacilli</taxon>
        <taxon>Bacillales</taxon>
        <taxon>Paenibacillaceae</taxon>
        <taxon>Fontibacillus</taxon>
    </lineage>
</organism>
<dbReference type="OrthoDB" id="136232at2"/>
<keyword evidence="3 10" id="KW-0328">Glycosyltransferase</keyword>
<keyword evidence="5 8" id="KW-0812">Transmembrane</keyword>
<dbReference type="GO" id="GO:0016763">
    <property type="term" value="F:pentosyltransferase activity"/>
    <property type="evidence" value="ECO:0007669"/>
    <property type="project" value="TreeGrafter"/>
</dbReference>
<evidence type="ECO:0000259" key="9">
    <source>
        <dbReference type="Pfam" id="PF13231"/>
    </source>
</evidence>
<proteinExistence type="predicted"/>
<keyword evidence="6 8" id="KW-1133">Transmembrane helix</keyword>
<evidence type="ECO:0000256" key="5">
    <source>
        <dbReference type="ARBA" id="ARBA00022692"/>
    </source>
</evidence>
<feature type="transmembrane region" description="Helical" evidence="8">
    <location>
        <begin position="368"/>
        <end position="387"/>
    </location>
</feature>
<dbReference type="Pfam" id="PF13231">
    <property type="entry name" value="PMT_2"/>
    <property type="match status" value="1"/>
</dbReference>
<dbReference type="GO" id="GO:0009103">
    <property type="term" value="P:lipopolysaccharide biosynthetic process"/>
    <property type="evidence" value="ECO:0007669"/>
    <property type="project" value="UniProtKB-ARBA"/>
</dbReference>
<evidence type="ECO:0000313" key="11">
    <source>
        <dbReference type="Proteomes" id="UP000198972"/>
    </source>
</evidence>
<dbReference type="PANTHER" id="PTHR33908:SF11">
    <property type="entry name" value="MEMBRANE PROTEIN"/>
    <property type="match status" value="1"/>
</dbReference>
<feature type="transmembrane region" description="Helical" evidence="8">
    <location>
        <begin position="154"/>
        <end position="171"/>
    </location>
</feature>
<reference evidence="10 11" key="1">
    <citation type="submission" date="2016-10" db="EMBL/GenBank/DDBJ databases">
        <authorList>
            <person name="de Groot N.N."/>
        </authorList>
    </citation>
    <scope>NUCLEOTIDE SEQUENCE [LARGE SCALE GENOMIC DNA]</scope>
    <source>
        <strain evidence="10 11">DSM 28129</strain>
    </source>
</reference>
<accession>A0A1G7U5Q5</accession>
<evidence type="ECO:0000256" key="2">
    <source>
        <dbReference type="ARBA" id="ARBA00022475"/>
    </source>
</evidence>
<dbReference type="Proteomes" id="UP000198972">
    <property type="component" value="Unassembled WGS sequence"/>
</dbReference>
<dbReference type="InterPro" id="IPR050297">
    <property type="entry name" value="LipidA_mod_glycosyltrf_83"/>
</dbReference>
<dbReference type="PANTHER" id="PTHR33908">
    <property type="entry name" value="MANNOSYLTRANSFERASE YKCB-RELATED"/>
    <property type="match status" value="1"/>
</dbReference>
<feature type="transmembrane region" description="Helical" evidence="8">
    <location>
        <begin position="393"/>
        <end position="414"/>
    </location>
</feature>
<dbReference type="AlphaFoldDB" id="A0A1G7U5Q5"/>
<feature type="transmembrane region" description="Helical" evidence="8">
    <location>
        <begin position="124"/>
        <end position="142"/>
    </location>
</feature>
<evidence type="ECO:0000256" key="8">
    <source>
        <dbReference type="SAM" id="Phobius"/>
    </source>
</evidence>
<dbReference type="EMBL" id="FNBG01000042">
    <property type="protein sequence ID" value="SDG42896.1"/>
    <property type="molecule type" value="Genomic_DNA"/>
</dbReference>
<name>A0A1G7U5Q5_9BACL</name>
<feature type="transmembrane region" description="Helical" evidence="8">
    <location>
        <begin position="12"/>
        <end position="33"/>
    </location>
</feature>
<feature type="transmembrane region" description="Helical" evidence="8">
    <location>
        <begin position="340"/>
        <end position="361"/>
    </location>
</feature>
<dbReference type="InterPro" id="IPR038731">
    <property type="entry name" value="RgtA/B/C-like"/>
</dbReference>
<keyword evidence="7 8" id="KW-0472">Membrane</keyword>
<feature type="domain" description="Glycosyltransferase RgtA/B/C/D-like" evidence="9">
    <location>
        <begin position="79"/>
        <end position="236"/>
    </location>
</feature>
<dbReference type="GO" id="GO:0005886">
    <property type="term" value="C:plasma membrane"/>
    <property type="evidence" value="ECO:0007669"/>
    <property type="project" value="UniProtKB-SubCell"/>
</dbReference>
<evidence type="ECO:0000256" key="1">
    <source>
        <dbReference type="ARBA" id="ARBA00004651"/>
    </source>
</evidence>
<evidence type="ECO:0000256" key="4">
    <source>
        <dbReference type="ARBA" id="ARBA00022679"/>
    </source>
</evidence>
<feature type="transmembrane region" description="Helical" evidence="8">
    <location>
        <begin position="100"/>
        <end position="118"/>
    </location>
</feature>
<evidence type="ECO:0000256" key="7">
    <source>
        <dbReference type="ARBA" id="ARBA00023136"/>
    </source>
</evidence>
<evidence type="ECO:0000313" key="10">
    <source>
        <dbReference type="EMBL" id="SDG42896.1"/>
    </source>
</evidence>
<evidence type="ECO:0000256" key="3">
    <source>
        <dbReference type="ARBA" id="ARBA00022676"/>
    </source>
</evidence>
<comment type="subcellular location">
    <subcellularLocation>
        <location evidence="1">Cell membrane</location>
        <topology evidence="1">Multi-pass membrane protein</topology>
    </subcellularLocation>
</comment>
<sequence length="433" mass="49669">MNAMSELSRPAKMLLFGLIAFVGILSCIIVLVYNDYFLLGDPIKPNNDDVKYIQTSRLLLNEGVLAYNTKDQPSAFIMPGLPLVLSGFMAVFGQEQGGIIAFRIFQCILQALSIYLIFWIGRRIFNTRVALIACIISALYLPDYFSSGVILSETIFRTLLLLLVCVTILAMERNKSSMYILIGVLTAAAAYFKPHASLYPAVFLILWWRAKIPWRLMLKYTFLMAIVYIALLTPWWIRNWITFHEFILFTNSGGSPFLLGTRIKWQLPPAGFFVAHPEYDPETIFQGADSRAIQKGLDIIAYGFKHEPLKYLHWFTVGRWVELYFHPFYSRPIWPISRPVMNVLQIALMILNMAGIVWALVKHKFSRLLPLLLALAYFTVIYVPFVAFNRYGYPNMVLLILFGSYMVDQFLTGINTGRWGRMKKGGPLQHEKH</sequence>
<feature type="transmembrane region" description="Helical" evidence="8">
    <location>
        <begin position="75"/>
        <end position="93"/>
    </location>
</feature>
<keyword evidence="4 10" id="KW-0808">Transferase</keyword>
<dbReference type="STRING" id="670482.SAMN04488542_14221"/>